<reference evidence="1" key="1">
    <citation type="submission" date="2020-03" db="EMBL/GenBank/DDBJ databases">
        <title>The deep terrestrial virosphere.</title>
        <authorList>
            <person name="Holmfeldt K."/>
            <person name="Nilsson E."/>
            <person name="Simone D."/>
            <person name="Lopez-Fernandez M."/>
            <person name="Wu X."/>
            <person name="de Brujin I."/>
            <person name="Lundin D."/>
            <person name="Andersson A."/>
            <person name="Bertilsson S."/>
            <person name="Dopson M."/>
        </authorList>
    </citation>
    <scope>NUCLEOTIDE SEQUENCE</scope>
    <source>
        <strain evidence="4">MM415A00093</strain>
        <strain evidence="2">MM415B00143</strain>
        <strain evidence="1">TM448A00087</strain>
        <strain evidence="3">TM448B00099</strain>
    </source>
</reference>
<dbReference type="EMBL" id="MT144589">
    <property type="protein sequence ID" value="QJH93603.1"/>
    <property type="molecule type" value="Genomic_DNA"/>
</dbReference>
<dbReference type="EMBL" id="MT141577">
    <property type="protein sequence ID" value="QJA67865.1"/>
    <property type="molecule type" value="Genomic_DNA"/>
</dbReference>
<evidence type="ECO:0000313" key="4">
    <source>
        <dbReference type="EMBL" id="QJI04515.1"/>
    </source>
</evidence>
<dbReference type="AlphaFoldDB" id="A0A6H1Z9M7"/>
<evidence type="ECO:0000313" key="2">
    <source>
        <dbReference type="EMBL" id="QJA67865.1"/>
    </source>
</evidence>
<sequence length="212" mass="24109">MRQLTVKWATECKRCGAPLEIGTQAMYEKSMGLFCLGHEPQGVDEIHQYRLMKAEGRAARYDEWAEKREKKAKQDLNSFPTMRHDWAFITQPGHIPARARMIAADDRAIESLKVAEGMRHKAESLRHVRVAGDAERKREKVRAALDTMIGKGSQVYDAVFGLGTVVGVYPKSYRIRFDRLDRAISRDKSYVRPIAPSVEKKEGEVNDNQSMG</sequence>
<dbReference type="EMBL" id="MT145187">
    <property type="protein sequence ID" value="QJI04515.1"/>
    <property type="molecule type" value="Genomic_DNA"/>
</dbReference>
<evidence type="ECO:0000313" key="1">
    <source>
        <dbReference type="EMBL" id="QJA44162.1"/>
    </source>
</evidence>
<organism evidence="1">
    <name type="scientific">viral metagenome</name>
    <dbReference type="NCBI Taxonomy" id="1070528"/>
    <lineage>
        <taxon>unclassified sequences</taxon>
        <taxon>metagenomes</taxon>
        <taxon>organismal metagenomes</taxon>
    </lineage>
</organism>
<proteinExistence type="predicted"/>
<evidence type="ECO:0000313" key="3">
    <source>
        <dbReference type="EMBL" id="QJH93603.1"/>
    </source>
</evidence>
<name>A0A6H1Z9M7_9ZZZZ</name>
<protein>
    <submittedName>
        <fullName evidence="1">Uncharacterized protein</fullName>
    </submittedName>
</protein>
<dbReference type="EMBL" id="MT143973">
    <property type="protein sequence ID" value="QJA44162.1"/>
    <property type="molecule type" value="Genomic_DNA"/>
</dbReference>
<gene>
    <name evidence="4" type="ORF">MM415A00093_0008</name>
    <name evidence="2" type="ORF">MM415B00143_0016</name>
    <name evidence="1" type="ORF">TM448A00087_0095</name>
    <name evidence="3" type="ORF">TM448B00099_0079</name>
</gene>
<accession>A0A6H1Z9M7</accession>